<comment type="catalytic activity">
    <reaction evidence="6">
        <text>(R)-lactate + A = pyruvate + AH2</text>
        <dbReference type="Rhea" id="RHEA:15089"/>
        <dbReference type="ChEBI" id="CHEBI:13193"/>
        <dbReference type="ChEBI" id="CHEBI:15361"/>
        <dbReference type="ChEBI" id="CHEBI:16004"/>
        <dbReference type="ChEBI" id="CHEBI:17499"/>
    </reaction>
</comment>
<proteinExistence type="predicted"/>
<evidence type="ECO:0000259" key="7">
    <source>
        <dbReference type="PROSITE" id="PS51379"/>
    </source>
</evidence>
<dbReference type="PROSITE" id="PS00198">
    <property type="entry name" value="4FE4S_FER_1"/>
    <property type="match status" value="1"/>
</dbReference>
<dbReference type="PROSITE" id="PS51379">
    <property type="entry name" value="4FE4S_FER_2"/>
    <property type="match status" value="2"/>
</dbReference>
<sequence length="409" mass="44617">MQTNLADFIKNTPAGDEAEAILRACVHCGFCTATCPTYQLLGDELDGPRGRIYLIKQVLEGAPVTAKTQLHLDRCLTCRNCESTCPSGVQYGRLVDIGRNVVDQRVQRPLRERALRFALKQALPRRWLFTPVYKAGQALRPLLSKSLQDKLRPGAEAGAWPTRQHARSMLLLDGCVQPAMSPNINAATARVLDALGVQLVNVPKAGCCGALRHHLNDQEAALDDMRRNIDAWWPYVESAEAIVMTASGCGATVKEYGHLLAHDAQYADKARRIAALTRDLSEIMPAFEAQLVAQLKGGIGKRVAYHPPCTLQHGQQVRGKVEQVLRAVGVDVRLCADSHLCCGSAGTYSILQPALSQQLRDNKVANLEACEPEMIVSANIGCLSHLQSGTQTPVRHWIELIDAALSAVK</sequence>
<dbReference type="InterPro" id="IPR009051">
    <property type="entry name" value="Helical_ferredxn"/>
</dbReference>
<evidence type="ECO:0000256" key="4">
    <source>
        <dbReference type="ARBA" id="ARBA00023004"/>
    </source>
</evidence>
<comment type="function">
    <text evidence="6">Component of a complex that catalyzes the oxidation of glycolate to glyoxylate.</text>
</comment>
<dbReference type="GO" id="GO:0019154">
    <property type="term" value="F:glycolate dehydrogenase activity"/>
    <property type="evidence" value="ECO:0007669"/>
    <property type="project" value="UniProtKB-EC"/>
</dbReference>
<evidence type="ECO:0000256" key="6">
    <source>
        <dbReference type="PIRNR" id="PIRNR000139"/>
    </source>
</evidence>
<accession>A0A1E8PQU6</accession>
<evidence type="ECO:0000313" key="9">
    <source>
        <dbReference type="Proteomes" id="UP000092634"/>
    </source>
</evidence>
<dbReference type="InterPro" id="IPR004017">
    <property type="entry name" value="Cys_rich_dom"/>
</dbReference>
<feature type="domain" description="4Fe-4S ferredoxin-type" evidence="7">
    <location>
        <begin position="66"/>
        <end position="89"/>
    </location>
</feature>
<dbReference type="FunFam" id="1.10.1060.10:FF:000012">
    <property type="entry name" value="Glycolate oxidase iron-sulfur subunit"/>
    <property type="match status" value="1"/>
</dbReference>
<dbReference type="GO" id="GO:0046872">
    <property type="term" value="F:metal ion binding"/>
    <property type="evidence" value="ECO:0007669"/>
    <property type="project" value="UniProtKB-UniRule"/>
</dbReference>
<name>A0A1E8PQU6_9BURK</name>
<keyword evidence="2 6" id="KW-0479">Metal-binding</keyword>
<keyword evidence="5 6" id="KW-0411">Iron-sulfur</keyword>
<dbReference type="Gene3D" id="1.10.1060.10">
    <property type="entry name" value="Alpha-helical ferredoxin"/>
    <property type="match status" value="1"/>
</dbReference>
<dbReference type="PIRSF" id="PIRSF000139">
    <property type="entry name" value="Glc_ox_4Fe-4S"/>
    <property type="match status" value="1"/>
</dbReference>
<dbReference type="GO" id="GO:0051539">
    <property type="term" value="F:4 iron, 4 sulfur cluster binding"/>
    <property type="evidence" value="ECO:0007669"/>
    <property type="project" value="UniProtKB-UniRule"/>
</dbReference>
<dbReference type="InterPro" id="IPR017896">
    <property type="entry name" value="4Fe4S_Fe-S-bd"/>
</dbReference>
<dbReference type="PANTHER" id="PTHR32479:SF17">
    <property type="entry name" value="GLYCOLATE OXIDASE IRON-SULFUR SUBUNIT"/>
    <property type="match status" value="1"/>
</dbReference>
<dbReference type="SUPFAM" id="SSF54862">
    <property type="entry name" value="4Fe-4S ferredoxins"/>
    <property type="match status" value="1"/>
</dbReference>
<evidence type="ECO:0000256" key="5">
    <source>
        <dbReference type="ARBA" id="ARBA00023014"/>
    </source>
</evidence>
<dbReference type="PANTHER" id="PTHR32479">
    <property type="entry name" value="GLYCOLATE OXIDASE IRON-SULFUR SUBUNIT"/>
    <property type="match status" value="1"/>
</dbReference>
<keyword evidence="6" id="KW-0249">Electron transport</keyword>
<evidence type="ECO:0000256" key="2">
    <source>
        <dbReference type="ARBA" id="ARBA00022723"/>
    </source>
</evidence>
<keyword evidence="1 6" id="KW-0004">4Fe-4S</keyword>
<dbReference type="InterPro" id="IPR017900">
    <property type="entry name" value="4Fe4S_Fe_S_CS"/>
</dbReference>
<dbReference type="NCBIfam" id="NF008434">
    <property type="entry name" value="PRK11274.1"/>
    <property type="match status" value="1"/>
</dbReference>
<reference evidence="8 9" key="1">
    <citation type="submission" date="2016-10" db="EMBL/GenBank/DDBJ databases">
        <title>Updated version of Genome Assembly of Janthinobacterium lividum ERGS5:01.</title>
        <authorList>
            <person name="Kumar R."/>
            <person name="Acharya V."/>
            <person name="Singh D."/>
        </authorList>
    </citation>
    <scope>NUCLEOTIDE SEQUENCE [LARGE SCALE GENOMIC DNA]</scope>
    <source>
        <strain evidence="8 9">ERGS5:01</strain>
    </source>
</reference>
<evidence type="ECO:0000256" key="3">
    <source>
        <dbReference type="ARBA" id="ARBA00022737"/>
    </source>
</evidence>
<protein>
    <recommendedName>
        <fullName evidence="6">Glycolate oxidase iron-sulfur subunit</fullName>
        <ecNumber evidence="6">1.1.99.14</ecNumber>
    </recommendedName>
</protein>
<dbReference type="EMBL" id="MAQB02000001">
    <property type="protein sequence ID" value="OFJ48407.1"/>
    <property type="molecule type" value="Genomic_DNA"/>
</dbReference>
<evidence type="ECO:0000256" key="1">
    <source>
        <dbReference type="ARBA" id="ARBA00022485"/>
    </source>
</evidence>
<comment type="catalytic activity">
    <reaction evidence="6">
        <text>glycolate + A = glyoxylate + AH2</text>
        <dbReference type="Rhea" id="RHEA:21264"/>
        <dbReference type="ChEBI" id="CHEBI:13193"/>
        <dbReference type="ChEBI" id="CHEBI:17499"/>
        <dbReference type="ChEBI" id="CHEBI:29805"/>
        <dbReference type="ChEBI" id="CHEBI:36655"/>
        <dbReference type="EC" id="1.1.99.14"/>
    </reaction>
</comment>
<keyword evidence="3" id="KW-0677">Repeat</keyword>
<dbReference type="Proteomes" id="UP000092634">
    <property type="component" value="Unassembled WGS sequence"/>
</dbReference>
<dbReference type="AlphaFoldDB" id="A0A1E8PQU6"/>
<dbReference type="InterPro" id="IPR012257">
    <property type="entry name" value="Glc_ox_4Fe-4S"/>
</dbReference>
<comment type="caution">
    <text evidence="8">The sequence shown here is derived from an EMBL/GenBank/DDBJ whole genome shotgun (WGS) entry which is preliminary data.</text>
</comment>
<gene>
    <name evidence="8" type="ORF">BA896_005085</name>
</gene>
<dbReference type="Pfam" id="PF13183">
    <property type="entry name" value="Fer4_8"/>
    <property type="match status" value="1"/>
</dbReference>
<comment type="cofactor">
    <cofactor evidence="6">
        <name>[4Fe-4S] cluster</name>
        <dbReference type="ChEBI" id="CHEBI:49883"/>
    </cofactor>
    <text evidence="6">Binds 2 [4Fe-4S] clusters.</text>
</comment>
<keyword evidence="6" id="KW-0813">Transport</keyword>
<dbReference type="Pfam" id="PF02754">
    <property type="entry name" value="CCG"/>
    <property type="match status" value="2"/>
</dbReference>
<feature type="domain" description="4Fe-4S ferredoxin-type" evidence="7">
    <location>
        <begin position="16"/>
        <end position="47"/>
    </location>
</feature>
<keyword evidence="4 6" id="KW-0408">Iron</keyword>
<dbReference type="EC" id="1.1.99.14" evidence="6"/>
<evidence type="ECO:0000313" key="8">
    <source>
        <dbReference type="EMBL" id="OFJ48407.1"/>
    </source>
</evidence>
<organism evidence="8 9">
    <name type="scientific">Janthinobacterium lividum</name>
    <dbReference type="NCBI Taxonomy" id="29581"/>
    <lineage>
        <taxon>Bacteria</taxon>
        <taxon>Pseudomonadati</taxon>
        <taxon>Pseudomonadota</taxon>
        <taxon>Betaproteobacteria</taxon>
        <taxon>Burkholderiales</taxon>
        <taxon>Oxalobacteraceae</taxon>
        <taxon>Janthinobacterium</taxon>
    </lineage>
</organism>